<dbReference type="SUPFAM" id="SSF75304">
    <property type="entry name" value="Amidase signature (AS) enzymes"/>
    <property type="match status" value="1"/>
</dbReference>
<accession>A0ABV7CQ13</accession>
<evidence type="ECO:0000259" key="1">
    <source>
        <dbReference type="Pfam" id="PF01425"/>
    </source>
</evidence>
<dbReference type="EMBL" id="JBHRSD010000047">
    <property type="protein sequence ID" value="MFC3034712.1"/>
    <property type="molecule type" value="Genomic_DNA"/>
</dbReference>
<evidence type="ECO:0000313" key="2">
    <source>
        <dbReference type="EMBL" id="MFC3034712.1"/>
    </source>
</evidence>
<comment type="caution">
    <text evidence="2">The sequence shown here is derived from an EMBL/GenBank/DDBJ whole genome shotgun (WGS) entry which is preliminary data.</text>
</comment>
<evidence type="ECO:0000313" key="3">
    <source>
        <dbReference type="Proteomes" id="UP001595453"/>
    </source>
</evidence>
<dbReference type="Proteomes" id="UP001595453">
    <property type="component" value="Unassembled WGS sequence"/>
</dbReference>
<keyword evidence="3" id="KW-1185">Reference proteome</keyword>
<sequence length="487" mass="52621">MRARIVSFIISLITVVPWCGFADTFHELTIAELQTKRAKNELSYEQLTAFYLERIARIDPKLNSVISLNPNALQEAKQRDTAFNAGRASGMLFGVPVLIKDNIDVAGMVTTAGAKALQRNLVTQDAPLVAKLKAEGAIILGKTNLSEWANFKTLKSSSGYSEIGGQTKNPYNTAFTPCGSSSGSAVAVSANLTLVAIGTETDGSILCPSSFNGIVGFKPTLSKISQQGIVPIAHSQDTAGPMARTVDDAVLVYSAITGDIAPSLMPKLALAGKTLGLLTAMQDFYAPHQTALIKSLDAFAVRGVKILKHLPFNNMDKLFAAEFEILLYEFNQDVSQYLRNTNQDVVVKSLKDLVAFNQLRGDTRQDLLESALNTTDKDKYAEAKALINEYALEQLKALKLKYKIDVFVAPTTASAWPINLQEGDNYTGSSTWLAAMIGAPAITVPLQSIDGIPSGLTFFALPGEDDKVLAFAREFEQMTQARVAPKL</sequence>
<dbReference type="RefSeq" id="WP_377128526.1">
    <property type="nucleotide sequence ID" value="NZ_JBHRSD010000047.1"/>
</dbReference>
<dbReference type="PANTHER" id="PTHR42678:SF34">
    <property type="entry name" value="OS04G0183300 PROTEIN"/>
    <property type="match status" value="1"/>
</dbReference>
<proteinExistence type="predicted"/>
<gene>
    <name evidence="2" type="ORF">ACFOEE_19590</name>
</gene>
<protein>
    <submittedName>
        <fullName evidence="2">Amidase family protein</fullName>
    </submittedName>
</protein>
<organism evidence="2 3">
    <name type="scientific">Pseudoalteromonas fenneropenaei</name>
    <dbReference type="NCBI Taxonomy" id="1737459"/>
    <lineage>
        <taxon>Bacteria</taxon>
        <taxon>Pseudomonadati</taxon>
        <taxon>Pseudomonadota</taxon>
        <taxon>Gammaproteobacteria</taxon>
        <taxon>Alteromonadales</taxon>
        <taxon>Pseudoalteromonadaceae</taxon>
        <taxon>Pseudoalteromonas</taxon>
    </lineage>
</organism>
<dbReference type="Gene3D" id="3.90.1300.10">
    <property type="entry name" value="Amidase signature (AS) domain"/>
    <property type="match status" value="1"/>
</dbReference>
<dbReference type="Pfam" id="PF01425">
    <property type="entry name" value="Amidase"/>
    <property type="match status" value="1"/>
</dbReference>
<dbReference type="InterPro" id="IPR023631">
    <property type="entry name" value="Amidase_dom"/>
</dbReference>
<feature type="domain" description="Amidase" evidence="1">
    <location>
        <begin position="47"/>
        <end position="469"/>
    </location>
</feature>
<name>A0ABV7CQ13_9GAMM</name>
<dbReference type="PANTHER" id="PTHR42678">
    <property type="entry name" value="AMIDASE"/>
    <property type="match status" value="1"/>
</dbReference>
<reference evidence="3" key="1">
    <citation type="journal article" date="2019" name="Int. J. Syst. Evol. Microbiol.">
        <title>The Global Catalogue of Microorganisms (GCM) 10K type strain sequencing project: providing services to taxonomists for standard genome sequencing and annotation.</title>
        <authorList>
            <consortium name="The Broad Institute Genomics Platform"/>
            <consortium name="The Broad Institute Genome Sequencing Center for Infectious Disease"/>
            <person name="Wu L."/>
            <person name="Ma J."/>
        </authorList>
    </citation>
    <scope>NUCLEOTIDE SEQUENCE [LARGE SCALE GENOMIC DNA]</scope>
    <source>
        <strain evidence="3">KCTC 42730</strain>
    </source>
</reference>
<dbReference type="InterPro" id="IPR036928">
    <property type="entry name" value="AS_sf"/>
</dbReference>